<accession>A0ACC7NYU7</accession>
<keyword evidence="2" id="KW-1185">Reference proteome</keyword>
<reference evidence="1" key="1">
    <citation type="submission" date="2024-12" db="EMBL/GenBank/DDBJ databases">
        <authorList>
            <person name="Wu N."/>
        </authorList>
    </citation>
    <scope>NUCLEOTIDE SEQUENCE</scope>
    <source>
        <strain evidence="1">P15</strain>
    </source>
</reference>
<evidence type="ECO:0000313" key="2">
    <source>
        <dbReference type="Proteomes" id="UP001631969"/>
    </source>
</evidence>
<gene>
    <name evidence="1" type="ORF">ACI1P1_13120</name>
</gene>
<comment type="caution">
    <text evidence="1">The sequence shown here is derived from an EMBL/GenBank/DDBJ whole genome shotgun (WGS) entry which is preliminary data.</text>
</comment>
<evidence type="ECO:0000313" key="1">
    <source>
        <dbReference type="EMBL" id="MFM9329230.1"/>
    </source>
</evidence>
<dbReference type="EMBL" id="JBJURJ010000007">
    <property type="protein sequence ID" value="MFM9329230.1"/>
    <property type="molecule type" value="Genomic_DNA"/>
</dbReference>
<protein>
    <submittedName>
        <fullName evidence="1">P-II family nitrogen regulator</fullName>
    </submittedName>
</protein>
<dbReference type="Proteomes" id="UP001631969">
    <property type="component" value="Unassembled WGS sequence"/>
</dbReference>
<proteinExistence type="predicted"/>
<organism evidence="1 2">
    <name type="scientific">Paenibacillus mesotrionivorans</name>
    <dbReference type="NCBI Taxonomy" id="3160968"/>
    <lineage>
        <taxon>Bacteria</taxon>
        <taxon>Bacillati</taxon>
        <taxon>Bacillota</taxon>
        <taxon>Bacilli</taxon>
        <taxon>Bacillales</taxon>
        <taxon>Paenibacillaceae</taxon>
        <taxon>Paenibacillus</taxon>
    </lineage>
</organism>
<name>A0ACC7NYU7_9BACL</name>
<sequence length="110" mass="12056">MAMVMIQAVVRPEKADAVLAELMMAGFPSVSKMDIVGRGKQKGIQIGDTHYDQLSKKMLFMVVDESDKDDVIKIVMRVARTGEKGAFGDGKIFVLPVYEAYTISSGKNVL</sequence>